<gene>
    <name evidence="2" type="ORF">EIP91_008024</name>
</gene>
<dbReference type="EMBL" id="RWJN01000437">
    <property type="protein sequence ID" value="TCD61715.1"/>
    <property type="molecule type" value="Genomic_DNA"/>
</dbReference>
<dbReference type="SUPFAM" id="SSF54695">
    <property type="entry name" value="POZ domain"/>
    <property type="match status" value="1"/>
</dbReference>
<dbReference type="AlphaFoldDB" id="A0A4R0R959"/>
<dbReference type="Pfam" id="PF00651">
    <property type="entry name" value="BTB"/>
    <property type="match status" value="1"/>
</dbReference>
<comment type="caution">
    <text evidence="2">The sequence shown here is derived from an EMBL/GenBank/DDBJ whole genome shotgun (WGS) entry which is preliminary data.</text>
</comment>
<protein>
    <recommendedName>
        <fullName evidence="1">BTB domain-containing protein</fullName>
    </recommendedName>
</protein>
<evidence type="ECO:0000259" key="1">
    <source>
        <dbReference type="PROSITE" id="PS50097"/>
    </source>
</evidence>
<dbReference type="SMART" id="SM00225">
    <property type="entry name" value="BTB"/>
    <property type="match status" value="1"/>
</dbReference>
<sequence>MPTEVQNTLVPFDIPAADVIIRSCDNVDFRSLKVILSMASPVFKDMFSLPIHPNSADQHDGLPVVRVTETGTTLDNLLRLCYPICPPEMKNAQEICEALDAARKYMMERPEKEILEQFRRHTKEDPLGLYAYASKHVGWEEELRIAAKASLRIPSDEWDRYPVLLTMDVASYVRLQGYHQRCADCVAYHVINVDTSDWESTEPLYYAPCIDEIIVELLDNLVLEARHTADKDLNANDIIRRKHLLQVMSRDIDQYREQHGVDGWLIHLLEFIREAMRRKPHMDTIRDLEKSWDSDFGGVAPCRCPECHFRITDAISLLRRYSEQSFEEAIDRVTF</sequence>
<dbReference type="Proteomes" id="UP000292702">
    <property type="component" value="Unassembled WGS sequence"/>
</dbReference>
<reference evidence="2 3" key="1">
    <citation type="submission" date="2018-11" db="EMBL/GenBank/DDBJ databases">
        <title>Genome assembly of Steccherinum ochraceum LE-BIN_3174, the white-rot fungus of the Steccherinaceae family (The Residual Polyporoid clade, Polyporales, Basidiomycota).</title>
        <authorList>
            <person name="Fedorova T.V."/>
            <person name="Glazunova O.A."/>
            <person name="Landesman E.O."/>
            <person name="Moiseenko K.V."/>
            <person name="Psurtseva N.V."/>
            <person name="Savinova O.S."/>
            <person name="Shakhova N.V."/>
            <person name="Tyazhelova T.V."/>
            <person name="Vasina D.V."/>
        </authorList>
    </citation>
    <scope>NUCLEOTIDE SEQUENCE [LARGE SCALE GENOMIC DNA]</scope>
    <source>
        <strain evidence="2 3">LE-BIN_3174</strain>
    </source>
</reference>
<dbReference type="Gene3D" id="3.30.710.10">
    <property type="entry name" value="Potassium Channel Kv1.1, Chain A"/>
    <property type="match status" value="1"/>
</dbReference>
<dbReference type="OrthoDB" id="3357985at2759"/>
<proteinExistence type="predicted"/>
<dbReference type="InterPro" id="IPR011333">
    <property type="entry name" value="SKP1/BTB/POZ_sf"/>
</dbReference>
<keyword evidence="3" id="KW-1185">Reference proteome</keyword>
<organism evidence="2 3">
    <name type="scientific">Steccherinum ochraceum</name>
    <dbReference type="NCBI Taxonomy" id="92696"/>
    <lineage>
        <taxon>Eukaryota</taxon>
        <taxon>Fungi</taxon>
        <taxon>Dikarya</taxon>
        <taxon>Basidiomycota</taxon>
        <taxon>Agaricomycotina</taxon>
        <taxon>Agaricomycetes</taxon>
        <taxon>Polyporales</taxon>
        <taxon>Steccherinaceae</taxon>
        <taxon>Steccherinum</taxon>
    </lineage>
</organism>
<dbReference type="PROSITE" id="PS50097">
    <property type="entry name" value="BTB"/>
    <property type="match status" value="1"/>
</dbReference>
<dbReference type="CDD" id="cd18186">
    <property type="entry name" value="BTB_POZ_ZBTB_KLHL-like"/>
    <property type="match status" value="1"/>
</dbReference>
<evidence type="ECO:0000313" key="3">
    <source>
        <dbReference type="Proteomes" id="UP000292702"/>
    </source>
</evidence>
<dbReference type="STRING" id="92696.A0A4R0R959"/>
<name>A0A4R0R959_9APHY</name>
<dbReference type="InterPro" id="IPR000210">
    <property type="entry name" value="BTB/POZ_dom"/>
</dbReference>
<accession>A0A4R0R959</accession>
<evidence type="ECO:0000313" key="2">
    <source>
        <dbReference type="EMBL" id="TCD61715.1"/>
    </source>
</evidence>
<feature type="domain" description="BTB" evidence="1">
    <location>
        <begin position="17"/>
        <end position="82"/>
    </location>
</feature>